<reference evidence="9 10" key="1">
    <citation type="submission" date="2020-10" db="EMBL/GenBank/DDBJ databases">
        <title>Complete genome sequence of Corynebacterium jeddahense DSM 45997, type strain of Corynebacterium jeddahense.</title>
        <authorList>
            <person name="Busche T."/>
            <person name="Kalinowski J."/>
            <person name="Ruckert C."/>
        </authorList>
    </citation>
    <scope>NUCLEOTIDE SEQUENCE [LARGE SCALE GENOMIC DNA]</scope>
    <source>
        <strain evidence="9 10">DSM 45997</strain>
    </source>
</reference>
<dbReference type="RefSeq" id="WP_042406399.1">
    <property type="nucleotide sequence ID" value="NZ_CBYN010000034.1"/>
</dbReference>
<dbReference type="GO" id="GO:0003677">
    <property type="term" value="F:DNA binding"/>
    <property type="evidence" value="ECO:0007669"/>
    <property type="project" value="UniProtKB-KW"/>
</dbReference>
<evidence type="ECO:0000256" key="5">
    <source>
        <dbReference type="ARBA" id="ARBA00023136"/>
    </source>
</evidence>
<evidence type="ECO:0000256" key="4">
    <source>
        <dbReference type="ARBA" id="ARBA00022989"/>
    </source>
</evidence>
<dbReference type="InterPro" id="IPR007168">
    <property type="entry name" value="Phageshock_PspC_N"/>
</dbReference>
<dbReference type="PANTHER" id="PTHR33885">
    <property type="entry name" value="PHAGE SHOCK PROTEIN C"/>
    <property type="match status" value="1"/>
</dbReference>
<dbReference type="Proteomes" id="UP001218071">
    <property type="component" value="Chromosome"/>
</dbReference>
<feature type="compositionally biased region" description="Low complexity" evidence="6">
    <location>
        <begin position="7"/>
        <end position="16"/>
    </location>
</feature>
<accession>A0ABY7ULU3</accession>
<evidence type="ECO:0000313" key="10">
    <source>
        <dbReference type="Proteomes" id="UP001218071"/>
    </source>
</evidence>
<name>A0ABY7ULU3_9CORY</name>
<keyword evidence="2" id="KW-1003">Cell membrane</keyword>
<keyword evidence="10" id="KW-1185">Reference proteome</keyword>
<feature type="domain" description="Phage shock protein PspC N-terminal" evidence="8">
    <location>
        <begin position="36"/>
        <end position="94"/>
    </location>
</feature>
<evidence type="ECO:0000256" key="6">
    <source>
        <dbReference type="SAM" id="MobiDB-lite"/>
    </source>
</evidence>
<evidence type="ECO:0000256" key="1">
    <source>
        <dbReference type="ARBA" id="ARBA00004162"/>
    </source>
</evidence>
<protein>
    <submittedName>
        <fullName evidence="9">DNA-binding transcriptional activator PspC</fullName>
    </submittedName>
</protein>
<feature type="region of interest" description="Disordered" evidence="6">
    <location>
        <begin position="1"/>
        <end position="38"/>
    </location>
</feature>
<proteinExistence type="predicted"/>
<evidence type="ECO:0000259" key="8">
    <source>
        <dbReference type="Pfam" id="PF04024"/>
    </source>
</evidence>
<dbReference type="Pfam" id="PF04024">
    <property type="entry name" value="PspC"/>
    <property type="match status" value="1"/>
</dbReference>
<dbReference type="InterPro" id="IPR052027">
    <property type="entry name" value="PspC"/>
</dbReference>
<evidence type="ECO:0000256" key="7">
    <source>
        <dbReference type="SAM" id="Phobius"/>
    </source>
</evidence>
<dbReference type="EMBL" id="CP063194">
    <property type="protein sequence ID" value="WCZ38654.1"/>
    <property type="molecule type" value="Genomic_DNA"/>
</dbReference>
<evidence type="ECO:0000256" key="3">
    <source>
        <dbReference type="ARBA" id="ARBA00022692"/>
    </source>
</evidence>
<gene>
    <name evidence="9" type="ORF">CJEDD_05215</name>
</gene>
<keyword evidence="5 7" id="KW-0472">Membrane</keyword>
<comment type="subcellular location">
    <subcellularLocation>
        <location evidence="1">Cell membrane</location>
        <topology evidence="1">Single-pass membrane protein</topology>
    </subcellularLocation>
</comment>
<dbReference type="PANTHER" id="PTHR33885:SF3">
    <property type="entry name" value="PHAGE SHOCK PROTEIN C"/>
    <property type="match status" value="1"/>
</dbReference>
<feature type="compositionally biased region" description="Pro residues" evidence="6">
    <location>
        <begin position="17"/>
        <end position="29"/>
    </location>
</feature>
<sequence>MSSHYDPQNPYNQGPQNPNPFPGGNPVPGYPGNAPKRLERSMTDKHIAGVCGGIAKYFGIDSTVVRVVFVLLMFAGVLPGVLAYAVAWIIMPAEF</sequence>
<keyword evidence="3 7" id="KW-0812">Transmembrane</keyword>
<evidence type="ECO:0000256" key="2">
    <source>
        <dbReference type="ARBA" id="ARBA00022475"/>
    </source>
</evidence>
<feature type="transmembrane region" description="Helical" evidence="7">
    <location>
        <begin position="64"/>
        <end position="91"/>
    </location>
</feature>
<evidence type="ECO:0000313" key="9">
    <source>
        <dbReference type="EMBL" id="WCZ38654.1"/>
    </source>
</evidence>
<organism evidence="9 10">
    <name type="scientific">Corynebacterium jeddahense</name>
    <dbReference type="NCBI Taxonomy" id="1414719"/>
    <lineage>
        <taxon>Bacteria</taxon>
        <taxon>Bacillati</taxon>
        <taxon>Actinomycetota</taxon>
        <taxon>Actinomycetes</taxon>
        <taxon>Mycobacteriales</taxon>
        <taxon>Corynebacteriaceae</taxon>
        <taxon>Corynebacterium</taxon>
    </lineage>
</organism>
<keyword evidence="4 7" id="KW-1133">Transmembrane helix</keyword>
<keyword evidence="9" id="KW-0238">DNA-binding</keyword>